<name>A0A7W9BM49_9RHOB</name>
<feature type="domain" description="Mce/MlaD" evidence="1">
    <location>
        <begin position="36"/>
        <end position="114"/>
    </location>
</feature>
<dbReference type="PANTHER" id="PTHR33371:SF4">
    <property type="entry name" value="INTERMEMBRANE PHOSPHOLIPID TRANSPORT SYSTEM BINDING PROTEIN MLAD"/>
    <property type="match status" value="1"/>
</dbReference>
<dbReference type="NCBIfam" id="TIGR04430">
    <property type="entry name" value="OM_asym_MlaD"/>
    <property type="match status" value="1"/>
</dbReference>
<proteinExistence type="predicted"/>
<gene>
    <name evidence="2" type="ORF">FHS72_002481</name>
</gene>
<evidence type="ECO:0000313" key="2">
    <source>
        <dbReference type="EMBL" id="MBB5722851.1"/>
    </source>
</evidence>
<evidence type="ECO:0000259" key="1">
    <source>
        <dbReference type="Pfam" id="PF02470"/>
    </source>
</evidence>
<accession>A0A7W9BM49</accession>
<dbReference type="InterPro" id="IPR052336">
    <property type="entry name" value="MlaD_Phospholipid_Transporter"/>
</dbReference>
<sequence>MRENRTETLVGAVVLAAALGFGIYAAQAAGFGSNAQGYDLTASFRSVEGITSGTDIRLAGVKIGQISDLTLNPDTFRADVTLSFAGGVAIPNDSAVAIASEGVLGGSFVEIVPGGSLDNFAPGEEIEDTQGAISLISLLLKFVTGDSDSQ</sequence>
<dbReference type="PANTHER" id="PTHR33371">
    <property type="entry name" value="INTERMEMBRANE PHOSPHOLIPID TRANSPORT SYSTEM BINDING PROTEIN MLAD-RELATED"/>
    <property type="match status" value="1"/>
</dbReference>
<reference evidence="2 3" key="1">
    <citation type="submission" date="2020-08" db="EMBL/GenBank/DDBJ databases">
        <title>Genomic Encyclopedia of Type Strains, Phase IV (KMG-IV): sequencing the most valuable type-strain genomes for metagenomic binning, comparative biology and taxonomic classification.</title>
        <authorList>
            <person name="Goeker M."/>
        </authorList>
    </citation>
    <scope>NUCLEOTIDE SEQUENCE [LARGE SCALE GENOMIC DNA]</scope>
    <source>
        <strain evidence="2 3">DSM 101064</strain>
    </source>
</reference>
<dbReference type="AlphaFoldDB" id="A0A7W9BM49"/>
<dbReference type="RefSeq" id="WP_183529496.1">
    <property type="nucleotide sequence ID" value="NZ_JACIJM010000006.1"/>
</dbReference>
<comment type="caution">
    <text evidence="2">The sequence shown here is derived from an EMBL/GenBank/DDBJ whole genome shotgun (WGS) entry which is preliminary data.</text>
</comment>
<dbReference type="Pfam" id="PF02470">
    <property type="entry name" value="MlaD"/>
    <property type="match status" value="1"/>
</dbReference>
<dbReference type="InterPro" id="IPR003399">
    <property type="entry name" value="Mce/MlaD"/>
</dbReference>
<organism evidence="2 3">
    <name type="scientific">Yoonia ponticola</name>
    <dbReference type="NCBI Taxonomy" id="1524255"/>
    <lineage>
        <taxon>Bacteria</taxon>
        <taxon>Pseudomonadati</taxon>
        <taxon>Pseudomonadota</taxon>
        <taxon>Alphaproteobacteria</taxon>
        <taxon>Rhodobacterales</taxon>
        <taxon>Paracoccaceae</taxon>
        <taxon>Yoonia</taxon>
    </lineage>
</organism>
<keyword evidence="3" id="KW-1185">Reference proteome</keyword>
<dbReference type="Proteomes" id="UP000535415">
    <property type="component" value="Unassembled WGS sequence"/>
</dbReference>
<dbReference type="InterPro" id="IPR030970">
    <property type="entry name" value="ABC_MlaD"/>
</dbReference>
<evidence type="ECO:0000313" key="3">
    <source>
        <dbReference type="Proteomes" id="UP000535415"/>
    </source>
</evidence>
<dbReference type="GO" id="GO:0015914">
    <property type="term" value="P:phospholipid transport"/>
    <property type="evidence" value="ECO:0007669"/>
    <property type="project" value="InterPro"/>
</dbReference>
<protein>
    <submittedName>
        <fullName evidence="2">Phospholipid/cholesterol/gamma-HCH transport system substrate-binding protein</fullName>
    </submittedName>
</protein>
<dbReference type="EMBL" id="JACIJM010000006">
    <property type="protein sequence ID" value="MBB5722851.1"/>
    <property type="molecule type" value="Genomic_DNA"/>
</dbReference>